<evidence type="ECO:0000256" key="5">
    <source>
        <dbReference type="ARBA" id="ARBA00022989"/>
    </source>
</evidence>
<keyword evidence="3" id="KW-1003">Cell membrane</keyword>
<evidence type="ECO:0000259" key="8">
    <source>
        <dbReference type="Pfam" id="PF00924"/>
    </source>
</evidence>
<dbReference type="InterPro" id="IPR010920">
    <property type="entry name" value="LSM_dom_sf"/>
</dbReference>
<keyword evidence="4 7" id="KW-0812">Transmembrane</keyword>
<gene>
    <name evidence="10" type="ORF">ACFO3G_04760</name>
</gene>
<dbReference type="Gene3D" id="1.10.287.1260">
    <property type="match status" value="1"/>
</dbReference>
<dbReference type="Pfam" id="PF21082">
    <property type="entry name" value="MS_channel_3rd"/>
    <property type="match status" value="1"/>
</dbReference>
<dbReference type="InterPro" id="IPR023408">
    <property type="entry name" value="MscS_beta-dom_sf"/>
</dbReference>
<dbReference type="InterPro" id="IPR011014">
    <property type="entry name" value="MscS_channel_TM-2"/>
</dbReference>
<evidence type="ECO:0000256" key="4">
    <source>
        <dbReference type="ARBA" id="ARBA00022692"/>
    </source>
</evidence>
<keyword evidence="11" id="KW-1185">Reference proteome</keyword>
<dbReference type="RefSeq" id="WP_380078465.1">
    <property type="nucleotide sequence ID" value="NZ_JBHSGO010000151.1"/>
</dbReference>
<dbReference type="InterPro" id="IPR049278">
    <property type="entry name" value="MS_channel_C"/>
</dbReference>
<reference evidence="11" key="1">
    <citation type="journal article" date="2019" name="Int. J. Syst. Evol. Microbiol.">
        <title>The Global Catalogue of Microorganisms (GCM) 10K type strain sequencing project: providing services to taxonomists for standard genome sequencing and annotation.</title>
        <authorList>
            <consortium name="The Broad Institute Genomics Platform"/>
            <consortium name="The Broad Institute Genome Sequencing Center for Infectious Disease"/>
            <person name="Wu L."/>
            <person name="Ma J."/>
        </authorList>
    </citation>
    <scope>NUCLEOTIDE SEQUENCE [LARGE SCALE GENOMIC DNA]</scope>
    <source>
        <strain evidence="11">CGMCC 4.7357</strain>
    </source>
</reference>
<dbReference type="PANTHER" id="PTHR30221:SF1">
    <property type="entry name" value="SMALL-CONDUCTANCE MECHANOSENSITIVE CHANNEL"/>
    <property type="match status" value="1"/>
</dbReference>
<evidence type="ECO:0000313" key="11">
    <source>
        <dbReference type="Proteomes" id="UP001596020"/>
    </source>
</evidence>
<evidence type="ECO:0000256" key="3">
    <source>
        <dbReference type="ARBA" id="ARBA00022475"/>
    </source>
</evidence>
<evidence type="ECO:0000259" key="9">
    <source>
        <dbReference type="Pfam" id="PF21082"/>
    </source>
</evidence>
<feature type="domain" description="Mechanosensitive ion channel MscS" evidence="8">
    <location>
        <begin position="131"/>
        <end position="194"/>
    </location>
</feature>
<dbReference type="Gene3D" id="3.30.70.100">
    <property type="match status" value="1"/>
</dbReference>
<organism evidence="10 11">
    <name type="scientific">Falsiporphyromonas endometrii</name>
    <dbReference type="NCBI Taxonomy" id="1387297"/>
    <lineage>
        <taxon>Bacteria</taxon>
        <taxon>Pseudomonadati</taxon>
        <taxon>Bacteroidota</taxon>
        <taxon>Bacteroidia</taxon>
        <taxon>Bacteroidales</taxon>
        <taxon>Porphyromonadaceae</taxon>
        <taxon>Falsiporphyromonas</taxon>
    </lineage>
</organism>
<keyword evidence="5 7" id="KW-1133">Transmembrane helix</keyword>
<evidence type="ECO:0000256" key="1">
    <source>
        <dbReference type="ARBA" id="ARBA00004651"/>
    </source>
</evidence>
<dbReference type="PANTHER" id="PTHR30221">
    <property type="entry name" value="SMALL-CONDUCTANCE MECHANOSENSITIVE CHANNEL"/>
    <property type="match status" value="1"/>
</dbReference>
<accession>A0ABV9K7I0</accession>
<dbReference type="SUPFAM" id="SSF82689">
    <property type="entry name" value="Mechanosensitive channel protein MscS (YggB), C-terminal domain"/>
    <property type="match status" value="1"/>
</dbReference>
<dbReference type="InterPro" id="IPR008910">
    <property type="entry name" value="MSC_TM_helix"/>
</dbReference>
<evidence type="ECO:0000256" key="7">
    <source>
        <dbReference type="SAM" id="Phobius"/>
    </source>
</evidence>
<comment type="similarity">
    <text evidence="2">Belongs to the MscS (TC 1.A.23) family.</text>
</comment>
<dbReference type="Gene3D" id="2.30.30.60">
    <property type="match status" value="1"/>
</dbReference>
<feature type="transmembrane region" description="Helical" evidence="7">
    <location>
        <begin position="81"/>
        <end position="106"/>
    </location>
</feature>
<dbReference type="InterPro" id="IPR006685">
    <property type="entry name" value="MscS_channel_2nd"/>
</dbReference>
<comment type="subcellular location">
    <subcellularLocation>
        <location evidence="1">Cell membrane</location>
        <topology evidence="1">Multi-pass membrane protein</topology>
    </subcellularLocation>
</comment>
<feature type="transmembrane region" description="Helical" evidence="7">
    <location>
        <begin position="47"/>
        <end position="69"/>
    </location>
</feature>
<evidence type="ECO:0000313" key="10">
    <source>
        <dbReference type="EMBL" id="MFC4665913.1"/>
    </source>
</evidence>
<protein>
    <submittedName>
        <fullName evidence="10">Mechanosensitive ion channel family protein</fullName>
    </submittedName>
</protein>
<dbReference type="Pfam" id="PF05552">
    <property type="entry name" value="MS_channel_1st_1"/>
    <property type="match status" value="1"/>
</dbReference>
<dbReference type="InterPro" id="IPR011066">
    <property type="entry name" value="MscS_channel_C_sf"/>
</dbReference>
<dbReference type="Proteomes" id="UP001596020">
    <property type="component" value="Unassembled WGS sequence"/>
</dbReference>
<dbReference type="InterPro" id="IPR045275">
    <property type="entry name" value="MscS_archaea/bacteria_type"/>
</dbReference>
<name>A0ABV9K7I0_9PORP</name>
<dbReference type="SUPFAM" id="SSF50182">
    <property type="entry name" value="Sm-like ribonucleoproteins"/>
    <property type="match status" value="1"/>
</dbReference>
<keyword evidence="6 7" id="KW-0472">Membrane</keyword>
<dbReference type="Pfam" id="PF00924">
    <property type="entry name" value="MS_channel_2nd"/>
    <property type="match status" value="1"/>
</dbReference>
<sequence length="294" mass="32897">MYYPSLLRVLSVVDSTGLEKVEEFSKLDFNILIAQWGEKLINFGIKVLIALIVFYVGKLVANIFAKAVVKMMKKRDVDPAVVSFLHSLMNISILVILILISVSILGVQSVSFAALLASAGVAIGMGLSGQLQNLAGGIIILLSKPFRIGDHIQAGTVEGTVDAVKIFHTVVRTFSNQLVYVPNGKLTSNEVVNFECEEYLRNSWTIGIEYDEDFEKVKAVLMELLEEDNRILKDPKPYIVLSELADSSVNVMVRAYCKPGDLWPVYWDFNKRVYEEFNKRGIDFPFPQLTVHNS</sequence>
<dbReference type="EMBL" id="JBHSGO010000151">
    <property type="protein sequence ID" value="MFC4665913.1"/>
    <property type="molecule type" value="Genomic_DNA"/>
</dbReference>
<evidence type="ECO:0000256" key="2">
    <source>
        <dbReference type="ARBA" id="ARBA00008017"/>
    </source>
</evidence>
<feature type="domain" description="Mechanosensitive ion channel MscS C-terminal" evidence="9">
    <location>
        <begin position="204"/>
        <end position="284"/>
    </location>
</feature>
<proteinExistence type="inferred from homology"/>
<evidence type="ECO:0000256" key="6">
    <source>
        <dbReference type="ARBA" id="ARBA00023136"/>
    </source>
</evidence>
<dbReference type="SUPFAM" id="SSF82861">
    <property type="entry name" value="Mechanosensitive channel protein MscS (YggB), transmembrane region"/>
    <property type="match status" value="1"/>
</dbReference>
<feature type="transmembrane region" description="Helical" evidence="7">
    <location>
        <begin position="112"/>
        <end position="142"/>
    </location>
</feature>
<comment type="caution">
    <text evidence="10">The sequence shown here is derived from an EMBL/GenBank/DDBJ whole genome shotgun (WGS) entry which is preliminary data.</text>
</comment>